<accession>A0A931MW30</accession>
<dbReference type="InterPro" id="IPR011055">
    <property type="entry name" value="Dup_hybrid_motif"/>
</dbReference>
<dbReference type="Gene3D" id="2.70.70.10">
    <property type="entry name" value="Glucose Permease (Domain IIA)"/>
    <property type="match status" value="1"/>
</dbReference>
<dbReference type="Proteomes" id="UP000614490">
    <property type="component" value="Unassembled WGS sequence"/>
</dbReference>
<name>A0A931MW30_9BACI</name>
<dbReference type="RefSeq" id="WP_197318184.1">
    <property type="nucleotide sequence ID" value="NZ_JADZSC010000003.1"/>
</dbReference>
<evidence type="ECO:0000313" key="2">
    <source>
        <dbReference type="Proteomes" id="UP000614490"/>
    </source>
</evidence>
<keyword evidence="2" id="KW-1185">Reference proteome</keyword>
<gene>
    <name evidence="1" type="ORF">H0267_13875</name>
</gene>
<evidence type="ECO:0000313" key="1">
    <source>
        <dbReference type="EMBL" id="MBH0231312.1"/>
    </source>
</evidence>
<comment type="caution">
    <text evidence="1">The sequence shown here is derived from an EMBL/GenBank/DDBJ whole genome shotgun (WGS) entry which is preliminary data.</text>
</comment>
<proteinExistence type="predicted"/>
<dbReference type="EMBL" id="JADZSC010000003">
    <property type="protein sequence ID" value="MBH0231312.1"/>
    <property type="molecule type" value="Genomic_DNA"/>
</dbReference>
<dbReference type="SUPFAM" id="SSF51261">
    <property type="entry name" value="Duplicated hybrid motif"/>
    <property type="match status" value="1"/>
</dbReference>
<sequence length="36" mass="3989">MGEFGPTGRSTGVHLHYEVVKNGKAVDPIPYIFLEE</sequence>
<dbReference type="AlphaFoldDB" id="A0A931MW30"/>
<organism evidence="1 2">
    <name type="scientific">Halobacillus yeomjeoni</name>
    <dbReference type="NCBI Taxonomy" id="311194"/>
    <lineage>
        <taxon>Bacteria</taxon>
        <taxon>Bacillati</taxon>
        <taxon>Bacillota</taxon>
        <taxon>Bacilli</taxon>
        <taxon>Bacillales</taxon>
        <taxon>Bacillaceae</taxon>
        <taxon>Halobacillus</taxon>
    </lineage>
</organism>
<protein>
    <submittedName>
        <fullName evidence="1">M23 family metallopeptidase</fullName>
    </submittedName>
</protein>
<reference evidence="1 2" key="1">
    <citation type="journal article" date="2005" name="Int. J. Syst. Evol. Microbiol.">
        <title>Halobacillus yeomjeoni sp. nov., isolated from a marine solar saltern in Korea.</title>
        <authorList>
            <person name="Yoon J.H."/>
            <person name="Kang S.J."/>
            <person name="Lee C.H."/>
            <person name="Oh H.W."/>
            <person name="Oh T.K."/>
        </authorList>
    </citation>
    <scope>NUCLEOTIDE SEQUENCE [LARGE SCALE GENOMIC DNA]</scope>
    <source>
        <strain evidence="1 2">KCTC 3957</strain>
    </source>
</reference>